<gene>
    <name evidence="1" type="ORF">DM819_21170</name>
</gene>
<organism evidence="1 2">
    <name type="scientific">Pseudomonas hunanensis</name>
    <dbReference type="NCBI Taxonomy" id="1247546"/>
    <lineage>
        <taxon>Bacteria</taxon>
        <taxon>Pseudomonadati</taxon>
        <taxon>Pseudomonadota</taxon>
        <taxon>Gammaproteobacteria</taxon>
        <taxon>Pseudomonadales</taxon>
        <taxon>Pseudomonadaceae</taxon>
        <taxon>Pseudomonas</taxon>
    </lineage>
</organism>
<dbReference type="Proteomes" id="UP000704738">
    <property type="component" value="Unassembled WGS sequence"/>
</dbReference>
<accession>A0ABD6N387</accession>
<name>A0ABD6N387_9PSED</name>
<reference evidence="1 2" key="1">
    <citation type="submission" date="2018-06" db="EMBL/GenBank/DDBJ databases">
        <title>Bacteria isolated from soil of Wuhan.</title>
        <authorList>
            <person name="Xiang W."/>
            <person name="Huang C."/>
        </authorList>
    </citation>
    <scope>NUCLEOTIDE SEQUENCE [LARGE SCALE GENOMIC DNA]</scope>
    <source>
        <strain evidence="2">xwS4</strain>
    </source>
</reference>
<sequence>MCRKDVTGVIEISIACCGPFAGAPAPTGISQGLDLCTTSGSGHARERAGTANITLRFSLD</sequence>
<evidence type="ECO:0000313" key="1">
    <source>
        <dbReference type="EMBL" id="NWL48305.1"/>
    </source>
</evidence>
<comment type="caution">
    <text evidence="1">The sequence shown here is derived from an EMBL/GenBank/DDBJ whole genome shotgun (WGS) entry which is preliminary data.</text>
</comment>
<proteinExistence type="predicted"/>
<evidence type="ECO:0000313" key="2">
    <source>
        <dbReference type="Proteomes" id="UP000704738"/>
    </source>
</evidence>
<dbReference type="AlphaFoldDB" id="A0ABD6N387"/>
<dbReference type="EMBL" id="QJRE01000114">
    <property type="protein sequence ID" value="NWL48305.1"/>
    <property type="molecule type" value="Genomic_DNA"/>
</dbReference>
<protein>
    <submittedName>
        <fullName evidence="1">Uncharacterized protein</fullName>
    </submittedName>
</protein>